<evidence type="ECO:0000313" key="16">
    <source>
        <dbReference type="Proteomes" id="UP000076532"/>
    </source>
</evidence>
<name>A0A166WLQ3_9AGAM</name>
<dbReference type="GO" id="GO:0016705">
    <property type="term" value="F:oxidoreductase activity, acting on paired donors, with incorporation or reduction of molecular oxygen"/>
    <property type="evidence" value="ECO:0007669"/>
    <property type="project" value="InterPro"/>
</dbReference>
<keyword evidence="16" id="KW-1185">Reference proteome</keyword>
<reference evidence="15 16" key="1">
    <citation type="journal article" date="2016" name="Mol. Biol. Evol.">
        <title>Comparative Genomics of Early-Diverging Mushroom-Forming Fungi Provides Insights into the Origins of Lignocellulose Decay Capabilities.</title>
        <authorList>
            <person name="Nagy L.G."/>
            <person name="Riley R."/>
            <person name="Tritt A."/>
            <person name="Adam C."/>
            <person name="Daum C."/>
            <person name="Floudas D."/>
            <person name="Sun H."/>
            <person name="Yadav J.S."/>
            <person name="Pangilinan J."/>
            <person name="Larsson K.H."/>
            <person name="Matsuura K."/>
            <person name="Barry K."/>
            <person name="Labutti K."/>
            <person name="Kuo R."/>
            <person name="Ohm R.A."/>
            <person name="Bhattacharya S.S."/>
            <person name="Shirouzu T."/>
            <person name="Yoshinaga Y."/>
            <person name="Martin F.M."/>
            <person name="Grigoriev I.V."/>
            <person name="Hibbett D.S."/>
        </authorList>
    </citation>
    <scope>NUCLEOTIDE SEQUENCE [LARGE SCALE GENOMIC DNA]</scope>
    <source>
        <strain evidence="15 16">CBS 109695</strain>
    </source>
</reference>
<dbReference type="GO" id="GO:0016020">
    <property type="term" value="C:membrane"/>
    <property type="evidence" value="ECO:0007669"/>
    <property type="project" value="UniProtKB-SubCell"/>
</dbReference>
<keyword evidence="7 13" id="KW-0479">Metal-binding</keyword>
<evidence type="ECO:0000256" key="9">
    <source>
        <dbReference type="ARBA" id="ARBA00023002"/>
    </source>
</evidence>
<evidence type="ECO:0000256" key="4">
    <source>
        <dbReference type="ARBA" id="ARBA00010617"/>
    </source>
</evidence>
<evidence type="ECO:0000256" key="14">
    <source>
        <dbReference type="RuleBase" id="RU000461"/>
    </source>
</evidence>
<evidence type="ECO:0000256" key="8">
    <source>
        <dbReference type="ARBA" id="ARBA00022989"/>
    </source>
</evidence>
<dbReference type="PRINTS" id="PR00463">
    <property type="entry name" value="EP450I"/>
</dbReference>
<dbReference type="Pfam" id="PF00067">
    <property type="entry name" value="p450"/>
    <property type="match status" value="2"/>
</dbReference>
<evidence type="ECO:0000256" key="12">
    <source>
        <dbReference type="ARBA" id="ARBA00023136"/>
    </source>
</evidence>
<dbReference type="Proteomes" id="UP000076532">
    <property type="component" value="Unassembled WGS sequence"/>
</dbReference>
<evidence type="ECO:0000256" key="2">
    <source>
        <dbReference type="ARBA" id="ARBA00004370"/>
    </source>
</evidence>
<keyword evidence="8" id="KW-1133">Transmembrane helix</keyword>
<dbReference type="EMBL" id="KV417481">
    <property type="protein sequence ID" value="KZP33885.1"/>
    <property type="molecule type" value="Genomic_DNA"/>
</dbReference>
<dbReference type="GO" id="GO:0004497">
    <property type="term" value="F:monooxygenase activity"/>
    <property type="evidence" value="ECO:0007669"/>
    <property type="project" value="UniProtKB-KW"/>
</dbReference>
<accession>A0A166WLQ3</accession>
<dbReference type="InterPro" id="IPR017972">
    <property type="entry name" value="Cyt_P450_CS"/>
</dbReference>
<evidence type="ECO:0000256" key="10">
    <source>
        <dbReference type="ARBA" id="ARBA00023004"/>
    </source>
</evidence>
<gene>
    <name evidence="15" type="ORF">FIBSPDRAFT_847046</name>
</gene>
<keyword evidence="6" id="KW-0812">Transmembrane</keyword>
<protein>
    <submittedName>
        <fullName evidence="15">Cytochrome P450</fullName>
    </submittedName>
</protein>
<proteinExistence type="inferred from homology"/>
<evidence type="ECO:0000256" key="1">
    <source>
        <dbReference type="ARBA" id="ARBA00001971"/>
    </source>
</evidence>
<dbReference type="GO" id="GO:0005506">
    <property type="term" value="F:iron ion binding"/>
    <property type="evidence" value="ECO:0007669"/>
    <property type="project" value="InterPro"/>
</dbReference>
<comment type="cofactor">
    <cofactor evidence="1 13">
        <name>heme</name>
        <dbReference type="ChEBI" id="CHEBI:30413"/>
    </cofactor>
</comment>
<comment type="similarity">
    <text evidence="4 14">Belongs to the cytochrome P450 family.</text>
</comment>
<keyword evidence="9 14" id="KW-0560">Oxidoreductase</keyword>
<keyword evidence="12" id="KW-0472">Membrane</keyword>
<dbReference type="PANTHER" id="PTHR24305">
    <property type="entry name" value="CYTOCHROME P450"/>
    <property type="match status" value="1"/>
</dbReference>
<dbReference type="InterPro" id="IPR050121">
    <property type="entry name" value="Cytochrome_P450_monoxygenase"/>
</dbReference>
<keyword evidence="10 13" id="KW-0408">Iron</keyword>
<keyword evidence="5 13" id="KW-0349">Heme</keyword>
<evidence type="ECO:0000256" key="3">
    <source>
        <dbReference type="ARBA" id="ARBA00004721"/>
    </source>
</evidence>
<dbReference type="OrthoDB" id="1470350at2759"/>
<dbReference type="PANTHER" id="PTHR24305:SF166">
    <property type="entry name" value="CYTOCHROME P450 12A4, MITOCHONDRIAL-RELATED"/>
    <property type="match status" value="1"/>
</dbReference>
<dbReference type="InterPro" id="IPR036396">
    <property type="entry name" value="Cyt_P450_sf"/>
</dbReference>
<dbReference type="SUPFAM" id="SSF48264">
    <property type="entry name" value="Cytochrome P450"/>
    <property type="match status" value="1"/>
</dbReference>
<comment type="subcellular location">
    <subcellularLocation>
        <location evidence="2">Membrane</location>
    </subcellularLocation>
</comment>
<sequence>MHSAVWTAAATFLAIVVVHKLWNLYRAFQSISAVPGQHVTWMNPFRIPALMAASVFPWEGMIGHYGAKFSLYKRYRSTILASVHFWSAQTYFWVADADAAKAVTGDRLVFQKDIEAYEVLEFYGPNLVSTEGANWKRHRAVAAPAFNEANNALVWTEAIRVVNEWFAHLPSAGPAAEIDVCPTMTQATFLVIASAGFGRALHWSPAPPAALEAPAPGLLPFSAAVLSTTHNIYLKAAVPALLARVLERFGGWRAVPFLDRVRATEQGYRDLRTHIVDMVSCMRADVLGGPPPISEDGKGKGKELLGAALLRNLVEANLREGDGKGLTDDELLSDVFTFLLAGHETSSNTLAFCLPLLALYPDLQNKMFEEVKRLWPDGTPGNLAGVEYPSFKDDFNKLEYTTAFFRETLRMFPAEPRLAKHVHADTALTGKRLAADGAAAAFEEFEEFEELRVPIPRGSVVIVDVWAVHMNPLHWGRDAGEFRPERFIDRPEDGYKWPRDAFLGFSAGARGCIGSRFATIESVCILALLVREYEVLVPADLDKEDIGPEERRKALLAWTTGITITPTGSRVRLRPRSG</sequence>
<dbReference type="InterPro" id="IPR001128">
    <property type="entry name" value="Cyt_P450"/>
</dbReference>
<dbReference type="PROSITE" id="PS00086">
    <property type="entry name" value="CYTOCHROME_P450"/>
    <property type="match status" value="1"/>
</dbReference>
<feature type="binding site" description="axial binding residue" evidence="13">
    <location>
        <position position="512"/>
    </location>
    <ligand>
        <name>heme</name>
        <dbReference type="ChEBI" id="CHEBI:30413"/>
    </ligand>
    <ligandPart>
        <name>Fe</name>
        <dbReference type="ChEBI" id="CHEBI:18248"/>
    </ligandPart>
</feature>
<evidence type="ECO:0000256" key="13">
    <source>
        <dbReference type="PIRSR" id="PIRSR602401-1"/>
    </source>
</evidence>
<dbReference type="STRING" id="436010.A0A166WLQ3"/>
<dbReference type="Gene3D" id="1.10.630.10">
    <property type="entry name" value="Cytochrome P450"/>
    <property type="match status" value="1"/>
</dbReference>
<dbReference type="AlphaFoldDB" id="A0A166WLQ3"/>
<evidence type="ECO:0000256" key="7">
    <source>
        <dbReference type="ARBA" id="ARBA00022723"/>
    </source>
</evidence>
<evidence type="ECO:0000256" key="6">
    <source>
        <dbReference type="ARBA" id="ARBA00022692"/>
    </source>
</evidence>
<keyword evidence="11 14" id="KW-0503">Monooxygenase</keyword>
<dbReference type="InterPro" id="IPR002401">
    <property type="entry name" value="Cyt_P450_E_grp-I"/>
</dbReference>
<evidence type="ECO:0000313" key="15">
    <source>
        <dbReference type="EMBL" id="KZP33885.1"/>
    </source>
</evidence>
<organism evidence="15 16">
    <name type="scientific">Athelia psychrophila</name>
    <dbReference type="NCBI Taxonomy" id="1759441"/>
    <lineage>
        <taxon>Eukaryota</taxon>
        <taxon>Fungi</taxon>
        <taxon>Dikarya</taxon>
        <taxon>Basidiomycota</taxon>
        <taxon>Agaricomycotina</taxon>
        <taxon>Agaricomycetes</taxon>
        <taxon>Agaricomycetidae</taxon>
        <taxon>Atheliales</taxon>
        <taxon>Atheliaceae</taxon>
        <taxon>Athelia</taxon>
    </lineage>
</organism>
<dbReference type="GO" id="GO:0020037">
    <property type="term" value="F:heme binding"/>
    <property type="evidence" value="ECO:0007669"/>
    <property type="project" value="InterPro"/>
</dbReference>
<comment type="pathway">
    <text evidence="3">Secondary metabolite biosynthesis; terpenoid biosynthesis.</text>
</comment>
<evidence type="ECO:0000256" key="11">
    <source>
        <dbReference type="ARBA" id="ARBA00023033"/>
    </source>
</evidence>
<evidence type="ECO:0000256" key="5">
    <source>
        <dbReference type="ARBA" id="ARBA00022617"/>
    </source>
</evidence>
<dbReference type="PRINTS" id="PR00385">
    <property type="entry name" value="P450"/>
</dbReference>